<proteinExistence type="evidence at protein level"/>
<evidence type="ECO:0000313" key="18">
    <source>
        <dbReference type="EnsemblMetazoa" id="ISCW005363-PA"/>
    </source>
</evidence>
<keyword evidence="19" id="KW-1185">Reference proteome</keyword>
<dbReference type="GO" id="GO:0006488">
    <property type="term" value="P:dolichol-linked oligosaccharide biosynthetic process"/>
    <property type="evidence" value="ECO:0000318"/>
    <property type="project" value="GO_Central"/>
</dbReference>
<keyword evidence="20" id="KW-1267">Proteomics identification</keyword>
<dbReference type="EMBL" id="ABJB010737714">
    <property type="status" value="NOT_ANNOTATED_CDS"/>
    <property type="molecule type" value="Genomic_DNA"/>
</dbReference>
<evidence type="ECO:0000313" key="19">
    <source>
        <dbReference type="Proteomes" id="UP000001555"/>
    </source>
</evidence>
<evidence type="ECO:0000256" key="4">
    <source>
        <dbReference type="ARBA" id="ARBA00012645"/>
    </source>
</evidence>
<evidence type="ECO:0000313" key="17">
    <source>
        <dbReference type="EMBL" id="EEC07196.1"/>
    </source>
</evidence>
<dbReference type="CDD" id="cd03806">
    <property type="entry name" value="GT4_ALG11-like"/>
    <property type="match status" value="1"/>
</dbReference>
<dbReference type="AlphaFoldDB" id="B7PKS4"/>
<dbReference type="EMBL" id="DS735445">
    <property type="protein sequence ID" value="EEC07196.1"/>
    <property type="molecule type" value="Genomic_DNA"/>
</dbReference>
<dbReference type="Pfam" id="PF15924">
    <property type="entry name" value="ALG11_N"/>
    <property type="match status" value="1"/>
</dbReference>
<dbReference type="PANTHER" id="PTHR45919:SF1">
    <property type="entry name" value="GDP-MAN:MAN(3)GLCNAC(2)-PP-DOL ALPHA-1,2-MANNOSYLTRANSFERASE"/>
    <property type="match status" value="1"/>
</dbReference>
<evidence type="ECO:0007829" key="20">
    <source>
        <dbReference type="PeptideAtlas" id="B7PKS4"/>
    </source>
</evidence>
<evidence type="ECO:0000256" key="13">
    <source>
        <dbReference type="ARBA" id="ARBA00045128"/>
    </source>
</evidence>
<dbReference type="FunCoup" id="B7PKS4">
    <property type="interactions" value="1279"/>
</dbReference>
<dbReference type="PANTHER" id="PTHR45919">
    <property type="entry name" value="GDP-MAN:MAN(3)GLCNAC(2)-PP-DOL ALPHA-1,2-MANNOSYLTRANSFERASE"/>
    <property type="match status" value="1"/>
</dbReference>
<dbReference type="UniPathway" id="UPA00378"/>
<organism>
    <name type="scientific">Ixodes scapularis</name>
    <name type="common">Black-legged tick</name>
    <name type="synonym">Deer tick</name>
    <dbReference type="NCBI Taxonomy" id="6945"/>
    <lineage>
        <taxon>Eukaryota</taxon>
        <taxon>Metazoa</taxon>
        <taxon>Ecdysozoa</taxon>
        <taxon>Arthropoda</taxon>
        <taxon>Chelicerata</taxon>
        <taxon>Arachnida</taxon>
        <taxon>Acari</taxon>
        <taxon>Parasitiformes</taxon>
        <taxon>Ixodida</taxon>
        <taxon>Ixodoidea</taxon>
        <taxon>Ixodidae</taxon>
        <taxon>Ixodinae</taxon>
        <taxon>Ixodes</taxon>
    </lineage>
</organism>
<name>B7PKS4_IXOSC</name>
<gene>
    <name evidence="17" type="ORF">IscW_ISCW005363</name>
</gene>
<dbReference type="Gene3D" id="3.40.50.2000">
    <property type="entry name" value="Glycogen Phosphorylase B"/>
    <property type="match status" value="1"/>
</dbReference>
<feature type="non-terminal residue" evidence="17">
    <location>
        <position position="1"/>
    </location>
</feature>
<evidence type="ECO:0000256" key="12">
    <source>
        <dbReference type="ARBA" id="ARBA00045065"/>
    </source>
</evidence>
<dbReference type="InterPro" id="IPR031814">
    <property type="entry name" value="ALG11_N"/>
</dbReference>
<protein>
    <recommendedName>
        <fullName evidence="5 14">GDP-Man:Man(3)GlcNAc(2)-PP-Dol alpha-1,2-mannosyltransferase</fullName>
        <ecNumber evidence="4 14">2.4.1.131</ecNumber>
    </recommendedName>
</protein>
<evidence type="ECO:0000256" key="6">
    <source>
        <dbReference type="ARBA" id="ARBA00022676"/>
    </source>
</evidence>
<dbReference type="VEuPathDB" id="VectorBase:ISCP_002354"/>
<dbReference type="OrthoDB" id="2276068at2759"/>
<keyword evidence="9 14" id="KW-0256">Endoplasmic reticulum</keyword>
<evidence type="ECO:0000256" key="1">
    <source>
        <dbReference type="ARBA" id="ARBA00004389"/>
    </source>
</evidence>
<feature type="domain" description="Glycosyl transferase family 1" evidence="15">
    <location>
        <begin position="278"/>
        <end position="452"/>
    </location>
</feature>
<dbReference type="Pfam" id="PF00534">
    <property type="entry name" value="Glycos_transf_1"/>
    <property type="match status" value="1"/>
</dbReference>
<dbReference type="InterPro" id="IPR038013">
    <property type="entry name" value="ALG11"/>
</dbReference>
<dbReference type="VEuPathDB" id="VectorBase:ISCW005363"/>
<evidence type="ECO:0000259" key="15">
    <source>
        <dbReference type="Pfam" id="PF00534"/>
    </source>
</evidence>
<dbReference type="InterPro" id="IPR001296">
    <property type="entry name" value="Glyco_trans_1"/>
</dbReference>
<reference evidence="18" key="2">
    <citation type="submission" date="2020-05" db="UniProtKB">
        <authorList>
            <consortium name="EnsemblMetazoa"/>
        </authorList>
    </citation>
    <scope>IDENTIFICATION</scope>
    <source>
        <strain evidence="18">wikel</strain>
    </source>
</reference>
<dbReference type="EC" id="2.4.1.131" evidence="4 14"/>
<dbReference type="GO" id="GO:0005789">
    <property type="term" value="C:endoplasmic reticulum membrane"/>
    <property type="evidence" value="ECO:0000318"/>
    <property type="project" value="GO_Central"/>
</dbReference>
<evidence type="ECO:0000259" key="16">
    <source>
        <dbReference type="Pfam" id="PF15924"/>
    </source>
</evidence>
<comment type="function">
    <text evidence="13">GDP-Man:Man(3)GlcNAc(2)-PP-Dol alpha-1,2-mannosyltransferase that operates in the biosynthetic pathway of dolichol-linked oligosaccharides, the glycan precursors employed in protein asparagine (N)-glycosylation. The assembly of dolichol-linked oligosaccharides begins on the cytosolic side of the endoplasmic reticulum membrane and finishes in its lumen. The sequential addition of sugars to dolichol pyrophosphate produces dolichol-linked oligosaccharides containing fourteen sugars, including two GlcNAcs, nine mannoses and three glucoses. Once assembled, the oligosaccharide is transferred from the lipid to nascent proteins by oligosaccharyltransferases. Catalyzes, on the cytoplasmic face of the endoplasmic reticulum, the addition of the fourth and fifth mannose residues to the dolichol-linked oligosaccharide chain, to produce Man(5)GlcNAc(2)-PP-dolichol core oligosaccharide. Man(5)GlcNAc(2)-PP-dolichol is a substrate for ALG3, the following enzyme in the biosynthetic pathway.</text>
</comment>
<sequence length="485" mass="54536">SPFGSTVEIMLWCCAFLLAVPPAALLLLVLWVRKVKSESHRAFPGGRPIWGFFHPYCNAGGGGERVLWAAVRSVQERYPDHHCVVYTGDSDVTGDSIIDNAAKRFNIKLSKSTVHFVFLRCRNLVEAKPYPFLTILGQSIGSMILGLEALFKFVPTIYVDTMGYAFTLPIFKLLGRCQVACYVHYPTISTDMLVCVAERTTAHNNSSAISRSQLLTSAKLVYYNIFTCLYKLCGRRADVIMVNSSWTRGHIVELWKVPQRTFLVYPPCNIEEFKTIKRAVDDPTPKEFRVLSLAQFRPEKDHKLQLLVFHQLKSELAEAEFRKLKLVLVGSCRNREDEERVQSLKDLTAKLDLEENVEFKLNIPFEELKSEMEIASAAIHTMWNEHFGIGECVVECMAAGLVMVAHDSGGPKLDIVTEYNGGRTGFLANDAGSYTDVFKTLLKMPSADKHCIQVNGRLASERFSDEVFSKSFLDVVGPLVQNTKL</sequence>
<evidence type="ECO:0000256" key="11">
    <source>
        <dbReference type="ARBA" id="ARBA00023136"/>
    </source>
</evidence>
<dbReference type="SUPFAM" id="SSF53756">
    <property type="entry name" value="UDP-Glycosyltransferase/glycogen phosphorylase"/>
    <property type="match status" value="1"/>
</dbReference>
<dbReference type="HOGENOM" id="CLU_017896_2_0_1"/>
<keyword evidence="8 14" id="KW-0812">Transmembrane</keyword>
<dbReference type="VEuPathDB" id="VectorBase:ISCI005363"/>
<feature type="domain" description="ALG11 mannosyltransferase N-terminal" evidence="16">
    <location>
        <begin position="49"/>
        <end position="255"/>
    </location>
</feature>
<dbReference type="GO" id="GO:0004377">
    <property type="term" value="F:GDP-Man:Man(3)GlcNAc(2)-PP-Dol alpha-1,2-mannosyltransferase activity"/>
    <property type="evidence" value="ECO:0000318"/>
    <property type="project" value="GO_Central"/>
</dbReference>
<comment type="subcellular location">
    <subcellularLocation>
        <location evidence="1">Endoplasmic reticulum membrane</location>
        <topology evidence="1">Single-pass membrane protein</topology>
    </subcellularLocation>
</comment>
<keyword evidence="11 14" id="KW-0472">Membrane</keyword>
<evidence type="ECO:0000256" key="8">
    <source>
        <dbReference type="ARBA" id="ARBA00022692"/>
    </source>
</evidence>
<keyword evidence="10 14" id="KW-1133">Transmembrane helix</keyword>
<dbReference type="Proteomes" id="UP000001555">
    <property type="component" value="Unassembled WGS sequence"/>
</dbReference>
<dbReference type="STRING" id="6945.B7PKS4"/>
<evidence type="ECO:0000256" key="10">
    <source>
        <dbReference type="ARBA" id="ARBA00022989"/>
    </source>
</evidence>
<evidence type="ECO:0000256" key="7">
    <source>
        <dbReference type="ARBA" id="ARBA00022679"/>
    </source>
</evidence>
<feature type="transmembrane region" description="Helical" evidence="14">
    <location>
        <begin position="6"/>
        <end position="32"/>
    </location>
</feature>
<reference evidence="17 19" key="1">
    <citation type="submission" date="2008-03" db="EMBL/GenBank/DDBJ databases">
        <title>Annotation of Ixodes scapularis.</title>
        <authorList>
            <consortium name="Ixodes scapularis Genome Project Consortium"/>
            <person name="Caler E."/>
            <person name="Hannick L.I."/>
            <person name="Bidwell S."/>
            <person name="Joardar V."/>
            <person name="Thiagarajan M."/>
            <person name="Amedeo P."/>
            <person name="Galinsky K.J."/>
            <person name="Schobel S."/>
            <person name="Inman J."/>
            <person name="Hostetler J."/>
            <person name="Miller J."/>
            <person name="Hammond M."/>
            <person name="Megy K."/>
            <person name="Lawson D."/>
            <person name="Kodira C."/>
            <person name="Sutton G."/>
            <person name="Meyer J."/>
            <person name="Hill C.A."/>
            <person name="Birren B."/>
            <person name="Nene V."/>
            <person name="Collins F."/>
            <person name="Alarcon-Chaidez F."/>
            <person name="Wikel S."/>
            <person name="Strausberg R."/>
        </authorList>
    </citation>
    <scope>NUCLEOTIDE SEQUENCE [LARGE SCALE GENOMIC DNA]</scope>
    <source>
        <strain evidence="19">Wikel</strain>
        <strain evidence="17">Wikel colony</strain>
    </source>
</reference>
<dbReference type="PaxDb" id="6945-B7PKS4"/>
<dbReference type="EnsemblMetazoa" id="ISCW005363-RA">
    <property type="protein sequence ID" value="ISCW005363-PA"/>
    <property type="gene ID" value="ISCW005363"/>
</dbReference>
<comment type="similarity">
    <text evidence="3 14">Belongs to the glycosyltransferase group 1 family. Glycosyltransferase 4 subfamily.</text>
</comment>
<keyword evidence="7 14" id="KW-0808">Transferase</keyword>
<evidence type="ECO:0000256" key="3">
    <source>
        <dbReference type="ARBA" id="ARBA00009481"/>
    </source>
</evidence>
<evidence type="ECO:0000256" key="14">
    <source>
        <dbReference type="RuleBase" id="RU367051"/>
    </source>
</evidence>
<evidence type="ECO:0000256" key="9">
    <source>
        <dbReference type="ARBA" id="ARBA00022824"/>
    </source>
</evidence>
<accession>B7PKS4</accession>
<keyword evidence="6 14" id="KW-0328">Glycosyltransferase</keyword>
<comment type="pathway">
    <text evidence="2 14">Protein modification; protein glycosylation.</text>
</comment>
<evidence type="ECO:0000256" key="2">
    <source>
        <dbReference type="ARBA" id="ARBA00004922"/>
    </source>
</evidence>
<comment type="catalytic activity">
    <reaction evidence="12 14">
        <text>an alpha-D-Man-(1-&gt;3)-[alpha-D-Man-(1-&gt;6)]-beta-D-Man-(1-&gt;4)-beta-D-GlcNAc-(1-&gt;4)-alpha-D-GlcNAc-diphospho-di-trans,poly-cis-dolichol + 2 GDP-alpha-D-mannose = an alpha-D-Man-(1-&gt;2)-alpha-D-Man-(1-&gt;2)-alpha-D-Man-(1-&gt;3)-[alpha-D-Man-(1-&gt;6)]-beta-D-Man-(1-&gt;4)-beta-D-GlcNAc-(1-&gt;4)-alpha-D-GlcNAc-diphospho-di-trans,poly-cis-dolichol + 2 GDP + 2 H(+)</text>
        <dbReference type="Rhea" id="RHEA:29523"/>
        <dbReference type="Rhea" id="RHEA-COMP:19515"/>
        <dbReference type="Rhea" id="RHEA-COMP:19516"/>
        <dbReference type="ChEBI" id="CHEBI:15378"/>
        <dbReference type="ChEBI" id="CHEBI:57527"/>
        <dbReference type="ChEBI" id="CHEBI:58189"/>
        <dbReference type="ChEBI" id="CHEBI:132511"/>
        <dbReference type="ChEBI" id="CHEBI:132515"/>
        <dbReference type="EC" id="2.4.1.131"/>
    </reaction>
    <physiologicalReaction direction="left-to-right" evidence="12 14">
        <dbReference type="Rhea" id="RHEA:29524"/>
    </physiologicalReaction>
</comment>
<evidence type="ECO:0000256" key="5">
    <source>
        <dbReference type="ARBA" id="ARBA00022018"/>
    </source>
</evidence>